<accession>A0A9J5XCU8</accession>
<protein>
    <submittedName>
        <fullName evidence="1">Uncharacterized protein</fullName>
    </submittedName>
</protein>
<name>A0A9J5XCU8_SOLCO</name>
<keyword evidence="2" id="KW-1185">Reference proteome</keyword>
<evidence type="ECO:0000313" key="1">
    <source>
        <dbReference type="EMBL" id="KAG5585423.1"/>
    </source>
</evidence>
<organism evidence="1 2">
    <name type="scientific">Solanum commersonii</name>
    <name type="common">Commerson's wild potato</name>
    <name type="synonym">Commerson's nightshade</name>
    <dbReference type="NCBI Taxonomy" id="4109"/>
    <lineage>
        <taxon>Eukaryota</taxon>
        <taxon>Viridiplantae</taxon>
        <taxon>Streptophyta</taxon>
        <taxon>Embryophyta</taxon>
        <taxon>Tracheophyta</taxon>
        <taxon>Spermatophyta</taxon>
        <taxon>Magnoliopsida</taxon>
        <taxon>eudicotyledons</taxon>
        <taxon>Gunneridae</taxon>
        <taxon>Pentapetalae</taxon>
        <taxon>asterids</taxon>
        <taxon>lamiids</taxon>
        <taxon>Solanales</taxon>
        <taxon>Solanaceae</taxon>
        <taxon>Solanoideae</taxon>
        <taxon>Solaneae</taxon>
        <taxon>Solanum</taxon>
    </lineage>
</organism>
<gene>
    <name evidence="1" type="ORF">H5410_045857</name>
</gene>
<sequence length="72" mass="8778">MTLRYQEWQIFFNTMEAFNGLQTREYAIWWKGNSREEFKFNSAYRHLLDNAHVGLRGFKELEEIRGECKDIN</sequence>
<dbReference type="EMBL" id="JACXVP010000009">
    <property type="protein sequence ID" value="KAG5585423.1"/>
    <property type="molecule type" value="Genomic_DNA"/>
</dbReference>
<dbReference type="AlphaFoldDB" id="A0A9J5XCU8"/>
<reference evidence="1 2" key="1">
    <citation type="submission" date="2020-09" db="EMBL/GenBank/DDBJ databases">
        <title>De no assembly of potato wild relative species, Solanum commersonii.</title>
        <authorList>
            <person name="Cho K."/>
        </authorList>
    </citation>
    <scope>NUCLEOTIDE SEQUENCE [LARGE SCALE GENOMIC DNA]</scope>
    <source>
        <strain evidence="1">LZ3.2</strain>
        <tissue evidence="1">Leaf</tissue>
    </source>
</reference>
<evidence type="ECO:0000313" key="2">
    <source>
        <dbReference type="Proteomes" id="UP000824120"/>
    </source>
</evidence>
<dbReference type="Proteomes" id="UP000824120">
    <property type="component" value="Chromosome 9"/>
</dbReference>
<proteinExistence type="predicted"/>
<comment type="caution">
    <text evidence="1">The sequence shown here is derived from an EMBL/GenBank/DDBJ whole genome shotgun (WGS) entry which is preliminary data.</text>
</comment>